<proteinExistence type="predicted"/>
<protein>
    <submittedName>
        <fullName evidence="1">Uncharacterized protein</fullName>
    </submittedName>
</protein>
<accession>A0A8S5NMJ5</accession>
<evidence type="ECO:0000313" key="1">
    <source>
        <dbReference type="EMBL" id="DAD95950.1"/>
    </source>
</evidence>
<organism evidence="1">
    <name type="scientific">Siphoviridae sp. ctGMq5</name>
    <dbReference type="NCBI Taxonomy" id="2826220"/>
    <lineage>
        <taxon>Viruses</taxon>
        <taxon>Duplodnaviria</taxon>
        <taxon>Heunggongvirae</taxon>
        <taxon>Uroviricota</taxon>
        <taxon>Caudoviricetes</taxon>
    </lineage>
</organism>
<sequence>MSIFPVITKEKQQMYEDFCKVNNPVGIPCICGYCGRACRQMGSEADTANCMECGLSVFASAVDAIKKRRDEKQRAGIQGLYDFDVTYIRNKLWDKGVKVESTYIEKVLKHLTEEAKSTMVKESLVIKRGYVYKFEPKSECTSDVFALAISSDARGADNIVNIILLSKEPTPECVTIRNSKFPNDVMYCNCGKVTFSERTRLTEEVTKVSDKKMAKISLLISRGLGIHPEYEEAKSQVYKEMYDELLERMVNKNGKTDIDED</sequence>
<name>A0A8S5NMJ5_9CAUD</name>
<dbReference type="EMBL" id="BK015206">
    <property type="protein sequence ID" value="DAD95950.1"/>
    <property type="molecule type" value="Genomic_DNA"/>
</dbReference>
<reference evidence="1" key="1">
    <citation type="journal article" date="2021" name="Proc. Natl. Acad. Sci. U.S.A.">
        <title>A Catalog of Tens of Thousands of Viruses from Human Metagenomes Reveals Hidden Associations with Chronic Diseases.</title>
        <authorList>
            <person name="Tisza M.J."/>
            <person name="Buck C.B."/>
        </authorList>
    </citation>
    <scope>NUCLEOTIDE SEQUENCE</scope>
    <source>
        <strain evidence="1">CtGMq5</strain>
    </source>
</reference>